<organism evidence="1">
    <name type="scientific">Arion vulgaris</name>
    <dbReference type="NCBI Taxonomy" id="1028688"/>
    <lineage>
        <taxon>Eukaryota</taxon>
        <taxon>Metazoa</taxon>
        <taxon>Spiralia</taxon>
        <taxon>Lophotrochozoa</taxon>
        <taxon>Mollusca</taxon>
        <taxon>Gastropoda</taxon>
        <taxon>Heterobranchia</taxon>
        <taxon>Euthyneura</taxon>
        <taxon>Panpulmonata</taxon>
        <taxon>Eupulmonata</taxon>
        <taxon>Stylommatophora</taxon>
        <taxon>Helicina</taxon>
        <taxon>Arionoidea</taxon>
        <taxon>Arionidae</taxon>
        <taxon>Arion</taxon>
    </lineage>
</organism>
<gene>
    <name evidence="1" type="primary">ORF95083</name>
</gene>
<feature type="non-terminal residue" evidence="1">
    <location>
        <position position="1"/>
    </location>
</feature>
<name>A0A0B7A5T9_9EUPU</name>
<dbReference type="AlphaFoldDB" id="A0A0B7A5T9"/>
<evidence type="ECO:0000313" key="1">
    <source>
        <dbReference type="EMBL" id="CEK75345.1"/>
    </source>
</evidence>
<sequence length="52" mass="5994">VYSTSPKTNLSTNVPQNKTSYNTVLLAQTFYKNVCQFCPHNNKWNKTNKITL</sequence>
<protein>
    <submittedName>
        <fullName evidence="1">Uncharacterized protein</fullName>
    </submittedName>
</protein>
<dbReference type="EMBL" id="HACG01028480">
    <property type="protein sequence ID" value="CEK75345.1"/>
    <property type="molecule type" value="Transcribed_RNA"/>
</dbReference>
<reference evidence="1" key="1">
    <citation type="submission" date="2014-12" db="EMBL/GenBank/DDBJ databases">
        <title>Insight into the proteome of Arion vulgaris.</title>
        <authorList>
            <person name="Aradska J."/>
            <person name="Bulat T."/>
            <person name="Smidak R."/>
            <person name="Sarate P."/>
            <person name="Gangsoo J."/>
            <person name="Sialana F."/>
            <person name="Bilban M."/>
            <person name="Lubec G."/>
        </authorList>
    </citation>
    <scope>NUCLEOTIDE SEQUENCE</scope>
    <source>
        <tissue evidence="1">Skin</tissue>
    </source>
</reference>
<accession>A0A0B7A5T9</accession>
<proteinExistence type="predicted"/>